<feature type="transmembrane region" description="Helical" evidence="6">
    <location>
        <begin position="112"/>
        <end position="128"/>
    </location>
</feature>
<comment type="subcellular location">
    <subcellularLocation>
        <location evidence="1">Cell membrane</location>
        <topology evidence="1">Multi-pass membrane protein</topology>
    </subcellularLocation>
</comment>
<dbReference type="InterPro" id="IPR037185">
    <property type="entry name" value="EmrE-like"/>
</dbReference>
<keyword evidence="2" id="KW-1003">Cell membrane</keyword>
<dbReference type="GO" id="GO:0005886">
    <property type="term" value="C:plasma membrane"/>
    <property type="evidence" value="ECO:0007669"/>
    <property type="project" value="UniProtKB-SubCell"/>
</dbReference>
<proteinExistence type="predicted"/>
<protein>
    <submittedName>
        <fullName evidence="7">Probable transmembrane protein</fullName>
    </submittedName>
</protein>
<dbReference type="PANTHER" id="PTHR42920">
    <property type="entry name" value="OS03G0707200 PROTEIN-RELATED"/>
    <property type="match status" value="1"/>
</dbReference>
<dbReference type="AlphaFoldDB" id="Q46SB1"/>
<dbReference type="NCBIfam" id="NF008676">
    <property type="entry name" value="PRK11689.1"/>
    <property type="match status" value="1"/>
</dbReference>
<name>Q46SB1_CUPPJ</name>
<evidence type="ECO:0000256" key="2">
    <source>
        <dbReference type="ARBA" id="ARBA00022475"/>
    </source>
</evidence>
<sequence>MATFYPSQPMKAGVMQSTRKATLIGLIAILLWSSIVGLIRGVSESLGATGGAAMMYSVASVLLMLTVGFVRLRQFPRRYLVWGSILFVSYELCLSLSIGYSHSGRQAIEVGMVNYLWPSFTMLCAIAFNKQKANVLIVPGFLIAILGICLVLGGEQGLDVAGMVANVRDNPLSYGLALAGALIWAAYCTVTNRIAGGKNGVTLFFMFTAMALWIKYFTGDHAPMAFTYHAVIYLALAASAMGFGYAAWNVGILHGNVTVLAGASYFIPVISAALAGLLLHIPLSLAFWKGASLVCAGSVLCWLATRAPRRKVAATPDRAPVRDRVWKQ</sequence>
<feature type="transmembrane region" description="Helical" evidence="6">
    <location>
        <begin position="285"/>
        <end position="304"/>
    </location>
</feature>
<feature type="transmembrane region" description="Helical" evidence="6">
    <location>
        <begin position="135"/>
        <end position="154"/>
    </location>
</feature>
<dbReference type="SUPFAM" id="SSF103481">
    <property type="entry name" value="Multidrug resistance efflux transporter EmrE"/>
    <property type="match status" value="1"/>
</dbReference>
<feature type="transmembrane region" description="Helical" evidence="6">
    <location>
        <begin position="21"/>
        <end position="41"/>
    </location>
</feature>
<accession>Q46SB1</accession>
<dbReference type="KEGG" id="reu:Reut_B4623"/>
<keyword evidence="5 6" id="KW-0472">Membrane</keyword>
<dbReference type="EMBL" id="CP000091">
    <property type="protein sequence ID" value="AAZ63973.1"/>
    <property type="molecule type" value="Genomic_DNA"/>
</dbReference>
<dbReference type="STRING" id="264198.Reut_B4623"/>
<feature type="transmembrane region" description="Helical" evidence="6">
    <location>
        <begin position="230"/>
        <end position="250"/>
    </location>
</feature>
<evidence type="ECO:0000256" key="3">
    <source>
        <dbReference type="ARBA" id="ARBA00022692"/>
    </source>
</evidence>
<dbReference type="InterPro" id="IPR051258">
    <property type="entry name" value="Diverse_Substrate_Transporter"/>
</dbReference>
<evidence type="ECO:0000256" key="5">
    <source>
        <dbReference type="ARBA" id="ARBA00023136"/>
    </source>
</evidence>
<keyword evidence="4 6" id="KW-1133">Transmembrane helix</keyword>
<feature type="transmembrane region" description="Helical" evidence="6">
    <location>
        <begin position="53"/>
        <end position="72"/>
    </location>
</feature>
<feature type="transmembrane region" description="Helical" evidence="6">
    <location>
        <begin position="79"/>
        <end position="100"/>
    </location>
</feature>
<feature type="transmembrane region" description="Helical" evidence="6">
    <location>
        <begin position="257"/>
        <end position="279"/>
    </location>
</feature>
<organism evidence="7">
    <name type="scientific">Cupriavidus pinatubonensis (strain JMP 134 / LMG 1197)</name>
    <name type="common">Cupriavidus necator (strain JMP 134)</name>
    <dbReference type="NCBI Taxonomy" id="264198"/>
    <lineage>
        <taxon>Bacteria</taxon>
        <taxon>Pseudomonadati</taxon>
        <taxon>Pseudomonadota</taxon>
        <taxon>Betaproteobacteria</taxon>
        <taxon>Burkholderiales</taxon>
        <taxon>Burkholderiaceae</taxon>
        <taxon>Cupriavidus</taxon>
    </lineage>
</organism>
<evidence type="ECO:0000313" key="7">
    <source>
        <dbReference type="EMBL" id="AAZ63973.1"/>
    </source>
</evidence>
<feature type="transmembrane region" description="Helical" evidence="6">
    <location>
        <begin position="201"/>
        <end position="218"/>
    </location>
</feature>
<dbReference type="PANTHER" id="PTHR42920:SF24">
    <property type="entry name" value="AROMATIC AMINO ACID EXPORTER YDDG"/>
    <property type="match status" value="1"/>
</dbReference>
<feature type="transmembrane region" description="Helical" evidence="6">
    <location>
        <begin position="174"/>
        <end position="194"/>
    </location>
</feature>
<dbReference type="eggNOG" id="COG0697">
    <property type="taxonomic scope" value="Bacteria"/>
</dbReference>
<evidence type="ECO:0000256" key="6">
    <source>
        <dbReference type="SAM" id="Phobius"/>
    </source>
</evidence>
<reference evidence="7" key="1">
    <citation type="submission" date="2005-08" db="EMBL/GenBank/DDBJ databases">
        <title>Complete sequence of chromosome 2 of Ralstonia eutropha JMP134.</title>
        <authorList>
            <person name="Copeland A."/>
            <person name="Lucas S."/>
            <person name="Lapidus A."/>
            <person name="Barry K."/>
            <person name="Detter J.C."/>
            <person name="Glavina T."/>
            <person name="Hammon N."/>
            <person name="Israni S."/>
            <person name="Pitluck S."/>
            <person name="Goltsman E."/>
            <person name="Martinez M."/>
            <person name="Schmutz J."/>
            <person name="Larimer F."/>
            <person name="Land M."/>
            <person name="Lykidis A."/>
            <person name="Richardson P."/>
        </authorList>
    </citation>
    <scope>NUCLEOTIDE SEQUENCE [LARGE SCALE GENOMIC DNA]</scope>
    <source>
        <strain evidence="7">JMP134</strain>
    </source>
</reference>
<evidence type="ECO:0000256" key="4">
    <source>
        <dbReference type="ARBA" id="ARBA00022989"/>
    </source>
</evidence>
<gene>
    <name evidence="7" type="ordered locus">Reut_B4623</name>
</gene>
<evidence type="ECO:0000256" key="1">
    <source>
        <dbReference type="ARBA" id="ARBA00004651"/>
    </source>
</evidence>
<dbReference type="HOGENOM" id="CLU_058959_1_1_4"/>
<keyword evidence="3 6" id="KW-0812">Transmembrane</keyword>